<feature type="transmembrane region" description="Helical" evidence="1">
    <location>
        <begin position="112"/>
        <end position="133"/>
    </location>
</feature>
<feature type="transmembrane region" description="Helical" evidence="1">
    <location>
        <begin position="153"/>
        <end position="175"/>
    </location>
</feature>
<evidence type="ECO:0000259" key="2">
    <source>
        <dbReference type="Pfam" id="PF20151"/>
    </source>
</evidence>
<sequence>MVIASATEWVFNDAVQFQLSILLYDYFLTIDLEVTQVWNQRLTTTSILFLMNRYIFPLYVLLGTVVISIPLNDKACNTLGHVSGILYVSNSATILLIFTVRTWAIFMKSWKVLTTVGLVAVAKLAMNIASFTNVTSYSANLYPPICYHDNTNLYFPASAYLAISFDSVVFWLTFYRTIRSTIEMKRIGVARSLTYYILRDGIGRLSITILYLATFQPPALLMISEVLYNIISNVMINRLMLNLRLVSASHMRGGISWKTISEPSYATNSFIGNLGAPMMDHSAETDTLDVGEAQSLTNVDE</sequence>
<keyword evidence="4" id="KW-1185">Reference proteome</keyword>
<evidence type="ECO:0000313" key="3">
    <source>
        <dbReference type="EMBL" id="TDL24216.1"/>
    </source>
</evidence>
<dbReference type="VEuPathDB" id="FungiDB:BD410DRAFT_786312"/>
<keyword evidence="1" id="KW-0812">Transmembrane</keyword>
<evidence type="ECO:0000313" key="4">
    <source>
        <dbReference type="Proteomes" id="UP000294933"/>
    </source>
</evidence>
<keyword evidence="1" id="KW-1133">Transmembrane helix</keyword>
<organism evidence="3 4">
    <name type="scientific">Rickenella mellea</name>
    <dbReference type="NCBI Taxonomy" id="50990"/>
    <lineage>
        <taxon>Eukaryota</taxon>
        <taxon>Fungi</taxon>
        <taxon>Dikarya</taxon>
        <taxon>Basidiomycota</taxon>
        <taxon>Agaricomycotina</taxon>
        <taxon>Agaricomycetes</taxon>
        <taxon>Hymenochaetales</taxon>
        <taxon>Rickenellaceae</taxon>
        <taxon>Rickenella</taxon>
    </lineage>
</organism>
<dbReference type="AlphaFoldDB" id="A0A4Y7QA23"/>
<dbReference type="OrthoDB" id="3060195at2759"/>
<dbReference type="STRING" id="50990.A0A4Y7QA23"/>
<feature type="transmembrane region" description="Helical" evidence="1">
    <location>
        <begin position="219"/>
        <end position="241"/>
    </location>
</feature>
<reference evidence="3 4" key="1">
    <citation type="submission" date="2018-06" db="EMBL/GenBank/DDBJ databases">
        <title>A transcriptomic atlas of mushroom development highlights an independent origin of complex multicellularity.</title>
        <authorList>
            <consortium name="DOE Joint Genome Institute"/>
            <person name="Krizsan K."/>
            <person name="Almasi E."/>
            <person name="Merenyi Z."/>
            <person name="Sahu N."/>
            <person name="Viragh M."/>
            <person name="Koszo T."/>
            <person name="Mondo S."/>
            <person name="Kiss B."/>
            <person name="Balint B."/>
            <person name="Kues U."/>
            <person name="Barry K."/>
            <person name="Hegedus J.C."/>
            <person name="Henrissat B."/>
            <person name="Johnson J."/>
            <person name="Lipzen A."/>
            <person name="Ohm R."/>
            <person name="Nagy I."/>
            <person name="Pangilinan J."/>
            <person name="Yan J."/>
            <person name="Xiong Y."/>
            <person name="Grigoriev I.V."/>
            <person name="Hibbett D.S."/>
            <person name="Nagy L.G."/>
        </authorList>
    </citation>
    <scope>NUCLEOTIDE SEQUENCE [LARGE SCALE GENOMIC DNA]</scope>
    <source>
        <strain evidence="3 4">SZMC22713</strain>
    </source>
</reference>
<dbReference type="Pfam" id="PF20151">
    <property type="entry name" value="DUF6533"/>
    <property type="match status" value="1"/>
</dbReference>
<proteinExistence type="predicted"/>
<dbReference type="Proteomes" id="UP000294933">
    <property type="component" value="Unassembled WGS sequence"/>
</dbReference>
<feature type="domain" description="DUF6533" evidence="2">
    <location>
        <begin position="19"/>
        <end position="58"/>
    </location>
</feature>
<feature type="transmembrane region" description="Helical" evidence="1">
    <location>
        <begin position="54"/>
        <end position="72"/>
    </location>
</feature>
<feature type="transmembrane region" description="Helical" evidence="1">
    <location>
        <begin position="78"/>
        <end position="100"/>
    </location>
</feature>
<evidence type="ECO:0000256" key="1">
    <source>
        <dbReference type="SAM" id="Phobius"/>
    </source>
</evidence>
<name>A0A4Y7QA23_9AGAM</name>
<gene>
    <name evidence="3" type="ORF">BD410DRAFT_786312</name>
</gene>
<dbReference type="InterPro" id="IPR045340">
    <property type="entry name" value="DUF6533"/>
</dbReference>
<accession>A0A4Y7QA23</accession>
<keyword evidence="1" id="KW-0472">Membrane</keyword>
<protein>
    <recommendedName>
        <fullName evidence="2">DUF6533 domain-containing protein</fullName>
    </recommendedName>
</protein>
<dbReference type="EMBL" id="ML170167">
    <property type="protein sequence ID" value="TDL24216.1"/>
    <property type="molecule type" value="Genomic_DNA"/>
</dbReference>